<dbReference type="EMBL" id="UFYD01000001">
    <property type="protein sequence ID" value="STD11691.1"/>
    <property type="molecule type" value="Genomic_DNA"/>
</dbReference>
<dbReference type="InterPro" id="IPR016064">
    <property type="entry name" value="NAD/diacylglycerol_kinase_sf"/>
</dbReference>
<evidence type="ECO:0000313" key="2">
    <source>
        <dbReference type="Proteomes" id="UP000254876"/>
    </source>
</evidence>
<proteinExistence type="predicted"/>
<dbReference type="Proteomes" id="UP000254876">
    <property type="component" value="Unassembled WGS sequence"/>
</dbReference>
<dbReference type="RefSeq" id="WP_186336264.1">
    <property type="nucleotide sequence ID" value="NZ_UFYD01000001.1"/>
</dbReference>
<accession>A0A7Z7PYI5</accession>
<dbReference type="AlphaFoldDB" id="A0A7Z7PYI5"/>
<reference evidence="1 2" key="1">
    <citation type="submission" date="2018-06" db="EMBL/GenBank/DDBJ databases">
        <authorList>
            <consortium name="Pathogen Informatics"/>
            <person name="Doyle S."/>
        </authorList>
    </citation>
    <scope>NUCLEOTIDE SEQUENCE [LARGE SCALE GENOMIC DNA]</scope>
    <source>
        <strain evidence="1 2">NCTC10588</strain>
    </source>
</reference>
<evidence type="ECO:0000313" key="1">
    <source>
        <dbReference type="EMBL" id="STD11691.1"/>
    </source>
</evidence>
<dbReference type="SUPFAM" id="SSF111331">
    <property type="entry name" value="NAD kinase/diacylglycerol kinase-like"/>
    <property type="match status" value="1"/>
</dbReference>
<comment type="caution">
    <text evidence="1">The sequence shown here is derived from an EMBL/GenBank/DDBJ whole genome shotgun (WGS) entry which is preliminary data.</text>
</comment>
<sequence>MLIIKTTEAVIKTDSPQYFQTDGQILDRTSEVSISIIKKAVTIIVP</sequence>
<gene>
    <name evidence="1" type="ORF">NCTC10588_03461</name>
</gene>
<name>A0A7Z7PYI5_9FLAO</name>
<organism evidence="1 2">
    <name type="scientific">Elizabethkingia anophelis</name>
    <dbReference type="NCBI Taxonomy" id="1117645"/>
    <lineage>
        <taxon>Bacteria</taxon>
        <taxon>Pseudomonadati</taxon>
        <taxon>Bacteroidota</taxon>
        <taxon>Flavobacteriia</taxon>
        <taxon>Flavobacteriales</taxon>
        <taxon>Weeksellaceae</taxon>
        <taxon>Elizabethkingia</taxon>
    </lineage>
</organism>
<protein>
    <submittedName>
        <fullName evidence="1">Uncharacterized protein</fullName>
    </submittedName>
</protein>